<keyword evidence="9" id="KW-1185">Reference proteome</keyword>
<feature type="transmembrane region" description="Helical" evidence="6">
    <location>
        <begin position="268"/>
        <end position="292"/>
    </location>
</feature>
<dbReference type="Proteomes" id="UP000490800">
    <property type="component" value="Unassembled WGS sequence"/>
</dbReference>
<evidence type="ECO:0000256" key="5">
    <source>
        <dbReference type="ARBA" id="ARBA00023136"/>
    </source>
</evidence>
<comment type="caution">
    <text evidence="8">The sequence shown here is derived from an EMBL/GenBank/DDBJ whole genome shotgun (WGS) entry which is preliminary data.</text>
</comment>
<feature type="transmembrane region" description="Helical" evidence="6">
    <location>
        <begin position="43"/>
        <end position="63"/>
    </location>
</feature>
<dbReference type="AlphaFoldDB" id="A0A7X3JXP1"/>
<feature type="transmembrane region" description="Helical" evidence="6">
    <location>
        <begin position="304"/>
        <end position="323"/>
    </location>
</feature>
<dbReference type="Pfam" id="PF07690">
    <property type="entry name" value="MFS_1"/>
    <property type="match status" value="1"/>
</dbReference>
<protein>
    <submittedName>
        <fullName evidence="8">MFS transporter</fullName>
    </submittedName>
</protein>
<keyword evidence="2" id="KW-0813">Transport</keyword>
<evidence type="ECO:0000256" key="4">
    <source>
        <dbReference type="ARBA" id="ARBA00022989"/>
    </source>
</evidence>
<dbReference type="EMBL" id="RHLK01000001">
    <property type="protein sequence ID" value="MVO98059.1"/>
    <property type="molecule type" value="Genomic_DNA"/>
</dbReference>
<dbReference type="InterPro" id="IPR036259">
    <property type="entry name" value="MFS_trans_sf"/>
</dbReference>
<feature type="transmembrane region" description="Helical" evidence="6">
    <location>
        <begin position="329"/>
        <end position="354"/>
    </location>
</feature>
<sequence>MKSIPKRYVLLGTLWFIFMINMLDRGLTTTLLPLIRNDLGLSLFITGLASSSFFITIIIGNMFGGYLSDKWGGRIILKVITIAFSVVTVFTGMIQNTVHFIAVRLSLGLFEAPDISASLGLISRWFPAKERGRATSLLMTSAVLGGILPVVIAIPLTTYFGDWRPVFYVMIIPGLLAAWAVWKFVYDSPEKALARGRLSQEEYALITEGALASGLPVQASKVDRSVVVQLMKDRNFWFAILLIFAQISLGVGFGLWQSTYLMEGLHFTLSQMGMIAIIPGIFSLLGILLFGYLHDRRPGIGSRWVLLVSFAASAGALFLLSLVESSSQLGLLITGMAMHGFFMTASMVPINIYFQKRYGSGMVATAYGLSNGLAQIGGSFLTPIVAGALIVQTAAGLDFSLVFVLFIGIALAGAVTSLFLTDKPFTVTTHQLSDSRNVSQESVPV</sequence>
<keyword evidence="4 6" id="KW-1133">Transmembrane helix</keyword>
<proteinExistence type="predicted"/>
<dbReference type="Gene3D" id="1.20.1250.20">
    <property type="entry name" value="MFS general substrate transporter like domains"/>
    <property type="match status" value="2"/>
</dbReference>
<keyword evidence="5 6" id="KW-0472">Membrane</keyword>
<name>A0A7X3JXP1_9BACL</name>
<dbReference type="OrthoDB" id="9773404at2"/>
<evidence type="ECO:0000313" key="8">
    <source>
        <dbReference type="EMBL" id="MVO98059.1"/>
    </source>
</evidence>
<dbReference type="PROSITE" id="PS50850">
    <property type="entry name" value="MFS"/>
    <property type="match status" value="1"/>
</dbReference>
<evidence type="ECO:0000256" key="3">
    <source>
        <dbReference type="ARBA" id="ARBA00022692"/>
    </source>
</evidence>
<comment type="subcellular location">
    <subcellularLocation>
        <location evidence="1">Cell membrane</location>
        <topology evidence="1">Multi-pass membrane protein</topology>
    </subcellularLocation>
</comment>
<reference evidence="8 9" key="1">
    <citation type="journal article" date="2019" name="Microorganisms">
        <title>Paenibacillus lutrae sp. nov., A Chitinolytic Species Isolated from A River Otter in Castril Natural Park, Granada, Spain.</title>
        <authorList>
            <person name="Rodriguez M."/>
            <person name="Reina J.C."/>
            <person name="Bejar V."/>
            <person name="Llamas I."/>
        </authorList>
    </citation>
    <scope>NUCLEOTIDE SEQUENCE [LARGE SCALE GENOMIC DNA]</scope>
    <source>
        <strain evidence="8 9">N10</strain>
    </source>
</reference>
<gene>
    <name evidence="8" type="ORF">EDM21_00625</name>
</gene>
<organism evidence="8 9">
    <name type="scientific">Paenibacillus lutrae</name>
    <dbReference type="NCBI Taxonomy" id="2078573"/>
    <lineage>
        <taxon>Bacteria</taxon>
        <taxon>Bacillati</taxon>
        <taxon>Bacillota</taxon>
        <taxon>Bacilli</taxon>
        <taxon>Bacillales</taxon>
        <taxon>Paenibacillaceae</taxon>
        <taxon>Paenibacillus</taxon>
    </lineage>
</organism>
<dbReference type="SUPFAM" id="SSF103473">
    <property type="entry name" value="MFS general substrate transporter"/>
    <property type="match status" value="1"/>
</dbReference>
<keyword evidence="3 6" id="KW-0812">Transmembrane</keyword>
<dbReference type="GO" id="GO:0022857">
    <property type="term" value="F:transmembrane transporter activity"/>
    <property type="evidence" value="ECO:0007669"/>
    <property type="project" value="InterPro"/>
</dbReference>
<feature type="transmembrane region" description="Helical" evidence="6">
    <location>
        <begin position="134"/>
        <end position="154"/>
    </location>
</feature>
<dbReference type="RefSeq" id="WP_157331911.1">
    <property type="nucleotide sequence ID" value="NZ_RHLK01000001.1"/>
</dbReference>
<dbReference type="PANTHER" id="PTHR11662:SF399">
    <property type="entry name" value="FI19708P1-RELATED"/>
    <property type="match status" value="1"/>
</dbReference>
<evidence type="ECO:0000256" key="1">
    <source>
        <dbReference type="ARBA" id="ARBA00004651"/>
    </source>
</evidence>
<dbReference type="PANTHER" id="PTHR11662">
    <property type="entry name" value="SOLUTE CARRIER FAMILY 17"/>
    <property type="match status" value="1"/>
</dbReference>
<feature type="transmembrane region" description="Helical" evidence="6">
    <location>
        <begin position="166"/>
        <end position="185"/>
    </location>
</feature>
<feature type="transmembrane region" description="Helical" evidence="6">
    <location>
        <begin position="366"/>
        <end position="391"/>
    </location>
</feature>
<evidence type="ECO:0000259" key="7">
    <source>
        <dbReference type="PROSITE" id="PS50850"/>
    </source>
</evidence>
<dbReference type="InterPro" id="IPR050382">
    <property type="entry name" value="MFS_Na/Anion_cotransporter"/>
</dbReference>
<feature type="transmembrane region" description="Helical" evidence="6">
    <location>
        <begin position="236"/>
        <end position="256"/>
    </location>
</feature>
<dbReference type="GO" id="GO:0005886">
    <property type="term" value="C:plasma membrane"/>
    <property type="evidence" value="ECO:0007669"/>
    <property type="project" value="UniProtKB-SubCell"/>
</dbReference>
<dbReference type="InterPro" id="IPR011701">
    <property type="entry name" value="MFS"/>
</dbReference>
<accession>A0A7X3JXP1</accession>
<evidence type="ECO:0000256" key="2">
    <source>
        <dbReference type="ARBA" id="ARBA00022448"/>
    </source>
</evidence>
<evidence type="ECO:0000313" key="9">
    <source>
        <dbReference type="Proteomes" id="UP000490800"/>
    </source>
</evidence>
<dbReference type="InterPro" id="IPR020846">
    <property type="entry name" value="MFS_dom"/>
</dbReference>
<feature type="transmembrane region" description="Helical" evidence="6">
    <location>
        <begin position="75"/>
        <end position="94"/>
    </location>
</feature>
<feature type="domain" description="Major facilitator superfamily (MFS) profile" evidence="7">
    <location>
        <begin position="10"/>
        <end position="425"/>
    </location>
</feature>
<evidence type="ECO:0000256" key="6">
    <source>
        <dbReference type="SAM" id="Phobius"/>
    </source>
</evidence>
<feature type="transmembrane region" description="Helical" evidence="6">
    <location>
        <begin position="397"/>
        <end position="420"/>
    </location>
</feature>
<feature type="transmembrane region" description="Helical" evidence="6">
    <location>
        <begin position="7"/>
        <end position="23"/>
    </location>
</feature>
<feature type="transmembrane region" description="Helical" evidence="6">
    <location>
        <begin position="100"/>
        <end position="122"/>
    </location>
</feature>